<name>A0A6J6GLV9_9ZZZZ</name>
<evidence type="ECO:0000256" key="1">
    <source>
        <dbReference type="ARBA" id="ARBA00001968"/>
    </source>
</evidence>
<dbReference type="PIRSF" id="PIRSF006305">
    <property type="entry name" value="Maf"/>
    <property type="match status" value="1"/>
</dbReference>
<keyword evidence="2" id="KW-0378">Hydrolase</keyword>
<evidence type="ECO:0000313" key="3">
    <source>
        <dbReference type="EMBL" id="CAB4597808.1"/>
    </source>
</evidence>
<dbReference type="SUPFAM" id="SSF52972">
    <property type="entry name" value="ITPase-like"/>
    <property type="match status" value="1"/>
</dbReference>
<comment type="cofactor">
    <cofactor evidence="1">
        <name>a divalent metal cation</name>
        <dbReference type="ChEBI" id="CHEBI:60240"/>
    </cofactor>
</comment>
<reference evidence="3" key="1">
    <citation type="submission" date="2020-05" db="EMBL/GenBank/DDBJ databases">
        <authorList>
            <person name="Chiriac C."/>
            <person name="Salcher M."/>
            <person name="Ghai R."/>
            <person name="Kavagutti S V."/>
        </authorList>
    </citation>
    <scope>NUCLEOTIDE SEQUENCE</scope>
</reference>
<dbReference type="Pfam" id="PF02545">
    <property type="entry name" value="Maf"/>
    <property type="match status" value="1"/>
</dbReference>
<protein>
    <submittedName>
        <fullName evidence="3">Unannotated protein</fullName>
    </submittedName>
</protein>
<dbReference type="InterPro" id="IPR029001">
    <property type="entry name" value="ITPase-like_fam"/>
</dbReference>
<dbReference type="InterPro" id="IPR003697">
    <property type="entry name" value="Maf-like"/>
</dbReference>
<organism evidence="3">
    <name type="scientific">freshwater metagenome</name>
    <dbReference type="NCBI Taxonomy" id="449393"/>
    <lineage>
        <taxon>unclassified sequences</taxon>
        <taxon>metagenomes</taxon>
        <taxon>ecological metagenomes</taxon>
    </lineage>
</organism>
<dbReference type="NCBIfam" id="TIGR00172">
    <property type="entry name" value="maf"/>
    <property type="match status" value="1"/>
</dbReference>
<dbReference type="CDD" id="cd00555">
    <property type="entry name" value="Maf"/>
    <property type="match status" value="1"/>
</dbReference>
<dbReference type="Gene3D" id="3.90.950.10">
    <property type="match status" value="1"/>
</dbReference>
<dbReference type="PANTHER" id="PTHR43213">
    <property type="entry name" value="BIFUNCTIONAL DTTP/UTP PYROPHOSPHATASE/METHYLTRANSFERASE PROTEIN-RELATED"/>
    <property type="match status" value="1"/>
</dbReference>
<sequence>MAAAHVVLGSGSPRRLELLRAIGVEPRVVSPDIDESVMPDETPVDYVRRLASAKLDAVMREVGAVSVGAVVIAADTTVEVDGDILGKPVDDAEAMAMLMRLRGREHRVHTGFAVAVAGPGCRGVDWEGHVEVVTSTVVFRDVPIPALIAYVDSGEPRDKAGAYAIQGGAAGFVARLDGDIDAVIGLPVARVSAVAASLGSPLI</sequence>
<dbReference type="HAMAP" id="MF_00528">
    <property type="entry name" value="Maf"/>
    <property type="match status" value="1"/>
</dbReference>
<proteinExistence type="inferred from homology"/>
<accession>A0A6J6GLV9</accession>
<dbReference type="AlphaFoldDB" id="A0A6J6GLV9"/>
<evidence type="ECO:0000256" key="2">
    <source>
        <dbReference type="ARBA" id="ARBA00022801"/>
    </source>
</evidence>
<dbReference type="PANTHER" id="PTHR43213:SF5">
    <property type="entry name" value="BIFUNCTIONAL DTTP_UTP PYROPHOSPHATASE_METHYLTRANSFERASE PROTEIN-RELATED"/>
    <property type="match status" value="1"/>
</dbReference>
<dbReference type="EMBL" id="CAEZTS010000263">
    <property type="protein sequence ID" value="CAB4597808.1"/>
    <property type="molecule type" value="Genomic_DNA"/>
</dbReference>
<dbReference type="GO" id="GO:0047429">
    <property type="term" value="F:nucleoside triphosphate diphosphatase activity"/>
    <property type="evidence" value="ECO:0007669"/>
    <property type="project" value="InterPro"/>
</dbReference>
<gene>
    <name evidence="3" type="ORF">UFOPK1722_02016</name>
</gene>